<dbReference type="InterPro" id="IPR004114">
    <property type="entry name" value="THUMP_dom"/>
</dbReference>
<gene>
    <name evidence="4" type="ORF">Cni_G22444</name>
</gene>
<feature type="region of interest" description="Disordered" evidence="2">
    <location>
        <begin position="89"/>
        <end position="148"/>
    </location>
</feature>
<name>A0AAQ3QI94_9LILI</name>
<evidence type="ECO:0000313" key="5">
    <source>
        <dbReference type="Proteomes" id="UP001327560"/>
    </source>
</evidence>
<evidence type="ECO:0000313" key="4">
    <source>
        <dbReference type="EMBL" id="WOL13671.1"/>
    </source>
</evidence>
<dbReference type="PANTHER" id="PTHR13452">
    <property type="entry name" value="THUMP DOMAIN CONTAINING PROTEIN 1-RELATED"/>
    <property type="match status" value="1"/>
</dbReference>
<keyword evidence="1" id="KW-0694">RNA-binding</keyword>
<keyword evidence="5" id="KW-1185">Reference proteome</keyword>
<dbReference type="PROSITE" id="PS51165">
    <property type="entry name" value="THUMP"/>
    <property type="match status" value="1"/>
</dbReference>
<protein>
    <recommendedName>
        <fullName evidence="3">THUMP domain-containing protein</fullName>
    </recommendedName>
</protein>
<evidence type="ECO:0000256" key="1">
    <source>
        <dbReference type="PROSITE-ProRule" id="PRU00529"/>
    </source>
</evidence>
<dbReference type="InterPro" id="IPR040183">
    <property type="entry name" value="THUMPD1-like"/>
</dbReference>
<dbReference type="AlphaFoldDB" id="A0AAQ3QI94"/>
<dbReference type="FunFam" id="3.30.2300.10:FF:000001">
    <property type="entry name" value="THUMP domain-containing protein 1"/>
    <property type="match status" value="1"/>
</dbReference>
<reference evidence="4 5" key="1">
    <citation type="submission" date="2023-10" db="EMBL/GenBank/DDBJ databases">
        <title>Chromosome-scale genome assembly provides insights into flower coloration mechanisms of Canna indica.</title>
        <authorList>
            <person name="Li C."/>
        </authorList>
    </citation>
    <scope>NUCLEOTIDE SEQUENCE [LARGE SCALE GENOMIC DNA]</scope>
    <source>
        <tissue evidence="4">Flower</tissue>
    </source>
</reference>
<dbReference type="CDD" id="cd11717">
    <property type="entry name" value="THUMP_THUMPD1_like"/>
    <property type="match status" value="1"/>
</dbReference>
<proteinExistence type="predicted"/>
<dbReference type="EMBL" id="CP136896">
    <property type="protein sequence ID" value="WOL13671.1"/>
    <property type="molecule type" value="Genomic_DNA"/>
</dbReference>
<dbReference type="GO" id="GO:0006400">
    <property type="term" value="P:tRNA modification"/>
    <property type="evidence" value="ECO:0007669"/>
    <property type="project" value="InterPro"/>
</dbReference>
<evidence type="ECO:0000259" key="3">
    <source>
        <dbReference type="PROSITE" id="PS51165"/>
    </source>
</evidence>
<accession>A0AAQ3QI94</accession>
<dbReference type="SUPFAM" id="SSF143437">
    <property type="entry name" value="THUMP domain-like"/>
    <property type="match status" value="1"/>
</dbReference>
<organism evidence="4 5">
    <name type="scientific">Canna indica</name>
    <name type="common">Indian-shot</name>
    <dbReference type="NCBI Taxonomy" id="4628"/>
    <lineage>
        <taxon>Eukaryota</taxon>
        <taxon>Viridiplantae</taxon>
        <taxon>Streptophyta</taxon>
        <taxon>Embryophyta</taxon>
        <taxon>Tracheophyta</taxon>
        <taxon>Spermatophyta</taxon>
        <taxon>Magnoliopsida</taxon>
        <taxon>Liliopsida</taxon>
        <taxon>Zingiberales</taxon>
        <taxon>Cannaceae</taxon>
        <taxon>Canna</taxon>
    </lineage>
</organism>
<feature type="domain" description="THUMP" evidence="3">
    <location>
        <begin position="217"/>
        <end position="323"/>
    </location>
</feature>
<dbReference type="Pfam" id="PF02926">
    <property type="entry name" value="THUMP"/>
    <property type="match status" value="1"/>
</dbReference>
<dbReference type="PANTHER" id="PTHR13452:SF10">
    <property type="entry name" value="THUMP DOMAIN-CONTAINING PROTEIN 1"/>
    <property type="match status" value="1"/>
</dbReference>
<sequence length="341" mass="38616">MADEKPKCTAKCKGKKRKFLPHGRPVRKGLYPLRPGLQGFFLTCDAGRERQATNEALNLLETFYEELVHGKDLDAKSSTVPSKPLNKIIKFSDSDSSDEEDDATHVEEPAVSEENRKVEEEARPHDGEETKLSKIAEQGEQLPSKKQRLEVDNIEGVENDDKPIDELIEDELKELGDRNKRHFASLDSGCNGVVFIQMHKRVGDPSPVEIVQHMMTKLASTRKHMSRFILRVLPVELTCYASEQEIAKSIQPFIAQYFPNETPTPRKFAVLYEARANTGIERMSIINTVAKSVPQPHKVDLKNPDKSIVIQIVKTICLVGVVEKYRELSKYNLRELTSLKP</sequence>
<dbReference type="Gene3D" id="3.30.2300.10">
    <property type="entry name" value="THUMP superfamily"/>
    <property type="match status" value="1"/>
</dbReference>
<dbReference type="SMART" id="SM00981">
    <property type="entry name" value="THUMP"/>
    <property type="match status" value="1"/>
</dbReference>
<dbReference type="GO" id="GO:0003723">
    <property type="term" value="F:RNA binding"/>
    <property type="evidence" value="ECO:0007669"/>
    <property type="project" value="UniProtKB-UniRule"/>
</dbReference>
<dbReference type="Proteomes" id="UP001327560">
    <property type="component" value="Chromosome 7"/>
</dbReference>
<evidence type="ECO:0000256" key="2">
    <source>
        <dbReference type="SAM" id="MobiDB-lite"/>
    </source>
</evidence>
<feature type="compositionally biased region" description="Basic and acidic residues" evidence="2">
    <location>
        <begin position="103"/>
        <end position="134"/>
    </location>
</feature>